<evidence type="ECO:0000256" key="4">
    <source>
        <dbReference type="ARBA" id="ARBA00022519"/>
    </source>
</evidence>
<comment type="similarity">
    <text evidence="10">Belongs to the TatB family.</text>
</comment>
<dbReference type="PANTHER" id="PTHR33162">
    <property type="entry name" value="SEC-INDEPENDENT PROTEIN TRANSLOCASE PROTEIN TATA, CHLOROPLASTIC"/>
    <property type="match status" value="1"/>
</dbReference>
<dbReference type="NCBIfam" id="TIGR01410">
    <property type="entry name" value="tatB"/>
    <property type="match status" value="1"/>
</dbReference>
<comment type="subcellular location">
    <subcellularLocation>
        <location evidence="10">Cell membrane</location>
        <topology evidence="10">Single-pass membrane protein</topology>
    </subcellularLocation>
    <subcellularLocation>
        <location evidence="1">Membrane</location>
        <topology evidence="1">Single-pass membrane protein</topology>
    </subcellularLocation>
</comment>
<name>A0A2R4XMA7_9BURK</name>
<reference evidence="12 13" key="1">
    <citation type="submission" date="2018-04" db="EMBL/GenBank/DDBJ databases">
        <title>Bordetella sp. HZ20 isolated from seawater.</title>
        <authorList>
            <person name="Sun C."/>
        </authorList>
    </citation>
    <scope>NUCLEOTIDE SEQUENCE [LARGE SCALE GENOMIC DNA]</scope>
    <source>
        <strain evidence="12 13">HZ20</strain>
    </source>
</reference>
<feature type="compositionally biased region" description="Basic and acidic residues" evidence="11">
    <location>
        <begin position="149"/>
        <end position="158"/>
    </location>
</feature>
<evidence type="ECO:0000256" key="7">
    <source>
        <dbReference type="ARBA" id="ARBA00022989"/>
    </source>
</evidence>
<dbReference type="InterPro" id="IPR018448">
    <property type="entry name" value="TatB"/>
</dbReference>
<keyword evidence="4" id="KW-0997">Cell inner membrane</keyword>
<feature type="compositionally biased region" description="Low complexity" evidence="11">
    <location>
        <begin position="135"/>
        <end position="148"/>
    </location>
</feature>
<sequence length="184" mass="20036">MFDISFTELLLVGVVALVVIGPERLPKVARTVGHLLGRAQRYVSDVKSDIQREVELEDLRKMKEEMESAAQSIHSSFRDTSDSIREQVEEPLNQMRDEIDSAKASLSDLGADKRSNTQRVESGSEGTSADAARLTAQDSSLTASSASRTAEKQPEKPAPKAAPNTAQEGVPVDISRPKESEQKS</sequence>
<dbReference type="GO" id="GO:0008320">
    <property type="term" value="F:protein transmembrane transporter activity"/>
    <property type="evidence" value="ECO:0007669"/>
    <property type="project" value="UniProtKB-UniRule"/>
</dbReference>
<evidence type="ECO:0000313" key="13">
    <source>
        <dbReference type="Proteomes" id="UP000244571"/>
    </source>
</evidence>
<evidence type="ECO:0000256" key="10">
    <source>
        <dbReference type="HAMAP-Rule" id="MF_00237"/>
    </source>
</evidence>
<dbReference type="PANTHER" id="PTHR33162:SF1">
    <property type="entry name" value="SEC-INDEPENDENT PROTEIN TRANSLOCASE PROTEIN TATA, CHLOROPLASTIC"/>
    <property type="match status" value="1"/>
</dbReference>
<dbReference type="Proteomes" id="UP000244571">
    <property type="component" value="Chromosome"/>
</dbReference>
<evidence type="ECO:0000256" key="11">
    <source>
        <dbReference type="SAM" id="MobiDB-lite"/>
    </source>
</evidence>
<feature type="region of interest" description="Disordered" evidence="11">
    <location>
        <begin position="65"/>
        <end position="184"/>
    </location>
</feature>
<feature type="compositionally biased region" description="Polar residues" evidence="11">
    <location>
        <begin position="117"/>
        <end position="127"/>
    </location>
</feature>
<feature type="compositionally biased region" description="Basic and acidic residues" evidence="11">
    <location>
        <begin position="76"/>
        <end position="88"/>
    </location>
</feature>
<dbReference type="HAMAP" id="MF_00237">
    <property type="entry name" value="TatB"/>
    <property type="match status" value="1"/>
</dbReference>
<comment type="subunit">
    <text evidence="10">The Tat system comprises two distinct complexes: a TatABC complex, containing multiple copies of TatA, TatB and TatC subunits, and a separate TatA complex, containing only TatA subunits. Substrates initially bind to the TatABC complex, which probably triggers association of the separate TatA complex to form the active translocon.</text>
</comment>
<organism evidence="12 13">
    <name type="scientific">Orrella marina</name>
    <dbReference type="NCBI Taxonomy" id="2163011"/>
    <lineage>
        <taxon>Bacteria</taxon>
        <taxon>Pseudomonadati</taxon>
        <taxon>Pseudomonadota</taxon>
        <taxon>Betaproteobacteria</taxon>
        <taxon>Burkholderiales</taxon>
        <taxon>Alcaligenaceae</taxon>
        <taxon>Orrella</taxon>
    </lineage>
</organism>
<keyword evidence="7 10" id="KW-1133">Transmembrane helix</keyword>
<dbReference type="PRINTS" id="PR01506">
    <property type="entry name" value="TATBPROTEIN"/>
</dbReference>
<keyword evidence="8 10" id="KW-0811">Translocation</keyword>
<dbReference type="EMBL" id="CP028901">
    <property type="protein sequence ID" value="AWB34891.1"/>
    <property type="molecule type" value="Genomic_DNA"/>
</dbReference>
<dbReference type="Pfam" id="PF02416">
    <property type="entry name" value="TatA_B_E"/>
    <property type="match status" value="1"/>
</dbReference>
<keyword evidence="5 10" id="KW-0812">Transmembrane</keyword>
<protein>
    <recommendedName>
        <fullName evidence="10">Sec-independent protein translocase protein TatB</fullName>
    </recommendedName>
</protein>
<comment type="function">
    <text evidence="10">Part of the twin-arginine translocation (Tat) system that transports large folded proteins containing a characteristic twin-arginine motif in their signal peptide across membranes. Together with TatC, TatB is part of a receptor directly interacting with Tat signal peptides. TatB may form an oligomeric binding site that transiently accommodates folded Tat precursor proteins before their translocation.</text>
</comment>
<dbReference type="AlphaFoldDB" id="A0A2R4XMA7"/>
<dbReference type="KEGG" id="boz:DBV39_15420"/>
<keyword evidence="9 10" id="KW-0472">Membrane</keyword>
<keyword evidence="6 10" id="KW-0653">Protein transport</keyword>
<evidence type="ECO:0000256" key="6">
    <source>
        <dbReference type="ARBA" id="ARBA00022927"/>
    </source>
</evidence>
<dbReference type="RefSeq" id="WP_108622301.1">
    <property type="nucleotide sequence ID" value="NZ_CP028901.1"/>
</dbReference>
<evidence type="ECO:0000256" key="8">
    <source>
        <dbReference type="ARBA" id="ARBA00023010"/>
    </source>
</evidence>
<dbReference type="GO" id="GO:0033281">
    <property type="term" value="C:TAT protein transport complex"/>
    <property type="evidence" value="ECO:0007669"/>
    <property type="project" value="UniProtKB-UniRule"/>
</dbReference>
<dbReference type="Gene3D" id="1.20.5.3310">
    <property type="match status" value="1"/>
</dbReference>
<evidence type="ECO:0000256" key="3">
    <source>
        <dbReference type="ARBA" id="ARBA00022475"/>
    </source>
</evidence>
<dbReference type="GO" id="GO:0043953">
    <property type="term" value="P:protein transport by the Tat complex"/>
    <property type="evidence" value="ECO:0007669"/>
    <property type="project" value="UniProtKB-UniRule"/>
</dbReference>
<dbReference type="InterPro" id="IPR003369">
    <property type="entry name" value="TatA/B/E"/>
</dbReference>
<accession>A0A2R4XMA7</accession>
<dbReference type="OrthoDB" id="9816005at2"/>
<evidence type="ECO:0000256" key="5">
    <source>
        <dbReference type="ARBA" id="ARBA00022692"/>
    </source>
</evidence>
<keyword evidence="13" id="KW-1185">Reference proteome</keyword>
<evidence type="ECO:0000256" key="2">
    <source>
        <dbReference type="ARBA" id="ARBA00022448"/>
    </source>
</evidence>
<evidence type="ECO:0000256" key="9">
    <source>
        <dbReference type="ARBA" id="ARBA00023136"/>
    </source>
</evidence>
<feature type="compositionally biased region" description="Basic and acidic residues" evidence="11">
    <location>
        <begin position="175"/>
        <end position="184"/>
    </location>
</feature>
<evidence type="ECO:0000256" key="1">
    <source>
        <dbReference type="ARBA" id="ARBA00004167"/>
    </source>
</evidence>
<evidence type="ECO:0000313" key="12">
    <source>
        <dbReference type="EMBL" id="AWB34891.1"/>
    </source>
</evidence>
<gene>
    <name evidence="10 12" type="primary">tatB</name>
    <name evidence="12" type="ORF">DBV39_15420</name>
</gene>
<keyword evidence="2 10" id="KW-0813">Transport</keyword>
<proteinExistence type="inferred from homology"/>
<keyword evidence="3 10" id="KW-1003">Cell membrane</keyword>